<dbReference type="PANTHER" id="PTHR10358:SF6">
    <property type="entry name" value="ENDOSULFINE, ISOFORM A"/>
    <property type="match status" value="1"/>
</dbReference>
<accession>A0A8K0NS21</accession>
<dbReference type="GO" id="GO:0004864">
    <property type="term" value="F:protein phosphatase inhibitor activity"/>
    <property type="evidence" value="ECO:0007669"/>
    <property type="project" value="TreeGrafter"/>
</dbReference>
<gene>
    <name evidence="4" type="ORF">FFLO_02103</name>
</gene>
<sequence length="311" mass="31137">MDEQEKKLMEKYGKLPMKKNMLSGMKERKYFDSGDYAMQKAGVASPDSVGSPGGLGQGLKGMEGLERATPERLPHAQPPSLSSSPTNSTILSPPPLSSTGSGSIPVATSPPPIGLQTRGLPIPGGNASQINHSAHAPNTSARAPSHSPSSNQSSTLATGTGGGTSPGGRPNAGSPSPSGGLSPSTSFGAGVAAGQGHSFSAKREGSGAGKAGTTAVAGVGIETNRASSPVASHSPLMTSGSVPPSSFPINHHLAGTGPQANNPASPSNLRDQNPFAGDTPERRASMIASSPVKPSNLSLGIRRAEESAVDE</sequence>
<name>A0A8K0NS21_9TREE</name>
<feature type="region of interest" description="Disordered" evidence="3">
    <location>
        <begin position="42"/>
        <end position="212"/>
    </location>
</feature>
<organism evidence="4 5">
    <name type="scientific">Filobasidium floriforme</name>
    <dbReference type="NCBI Taxonomy" id="5210"/>
    <lineage>
        <taxon>Eukaryota</taxon>
        <taxon>Fungi</taxon>
        <taxon>Dikarya</taxon>
        <taxon>Basidiomycota</taxon>
        <taxon>Agaricomycotina</taxon>
        <taxon>Tremellomycetes</taxon>
        <taxon>Filobasidiales</taxon>
        <taxon>Filobasidiaceae</taxon>
        <taxon>Filobasidium</taxon>
    </lineage>
</organism>
<dbReference type="AlphaFoldDB" id="A0A8K0NS21"/>
<dbReference type="InterPro" id="IPR006760">
    <property type="entry name" value="Endosulphine"/>
</dbReference>
<reference evidence="4" key="1">
    <citation type="submission" date="2020-04" db="EMBL/GenBank/DDBJ databases">
        <title>Analysis of mating type loci in Filobasidium floriforme.</title>
        <authorList>
            <person name="Nowrousian M."/>
        </authorList>
    </citation>
    <scope>NUCLEOTIDE SEQUENCE</scope>
    <source>
        <strain evidence="4">CBS 6242</strain>
    </source>
</reference>
<feature type="compositionally biased region" description="Low complexity" evidence="3">
    <location>
        <begin position="78"/>
        <end position="105"/>
    </location>
</feature>
<dbReference type="EMBL" id="JABELV010000032">
    <property type="protein sequence ID" value="KAG7562429.1"/>
    <property type="molecule type" value="Genomic_DNA"/>
</dbReference>
<proteinExistence type="inferred from homology"/>
<feature type="compositionally biased region" description="Polar residues" evidence="3">
    <location>
        <begin position="258"/>
        <end position="271"/>
    </location>
</feature>
<dbReference type="Pfam" id="PF04667">
    <property type="entry name" value="Endosulfine"/>
    <property type="match status" value="1"/>
</dbReference>
<dbReference type="OrthoDB" id="2593155at2759"/>
<feature type="compositionally biased region" description="Basic and acidic residues" evidence="3">
    <location>
        <begin position="302"/>
        <end position="311"/>
    </location>
</feature>
<comment type="caution">
    <text evidence="4">The sequence shown here is derived from an EMBL/GenBank/DDBJ whole genome shotgun (WGS) entry which is preliminary data.</text>
</comment>
<evidence type="ECO:0000313" key="4">
    <source>
        <dbReference type="EMBL" id="KAG7562429.1"/>
    </source>
</evidence>
<protein>
    <recommendedName>
        <fullName evidence="2">mRNA stability protein</fullName>
    </recommendedName>
</protein>
<feature type="compositionally biased region" description="Basic and acidic residues" evidence="3">
    <location>
        <begin position="63"/>
        <end position="74"/>
    </location>
</feature>
<feature type="compositionally biased region" description="Polar residues" evidence="3">
    <location>
        <begin position="126"/>
        <end position="142"/>
    </location>
</feature>
<feature type="compositionally biased region" description="Low complexity" evidence="3">
    <location>
        <begin position="167"/>
        <end position="188"/>
    </location>
</feature>
<feature type="region of interest" description="Disordered" evidence="3">
    <location>
        <begin position="226"/>
        <end position="311"/>
    </location>
</feature>
<feature type="compositionally biased region" description="Low complexity" evidence="3">
    <location>
        <begin position="145"/>
        <end position="158"/>
    </location>
</feature>
<comment type="function">
    <text evidence="2">Plays an essential role in initiation of the G0 program by preventing the degradation of specific nutrient-regulated mRNAs via the 5'-3' mRNA decay pathway.</text>
</comment>
<comment type="similarity">
    <text evidence="1 2">Belongs to the endosulfine family.</text>
</comment>
<evidence type="ECO:0000256" key="1">
    <source>
        <dbReference type="ARBA" id="ARBA00010520"/>
    </source>
</evidence>
<dbReference type="PANTHER" id="PTHR10358">
    <property type="entry name" value="ENDOSULFINE"/>
    <property type="match status" value="1"/>
</dbReference>
<dbReference type="Proteomes" id="UP000812966">
    <property type="component" value="Unassembled WGS sequence"/>
</dbReference>
<evidence type="ECO:0000256" key="2">
    <source>
        <dbReference type="RuleBase" id="RU363120"/>
    </source>
</evidence>
<dbReference type="GO" id="GO:0005737">
    <property type="term" value="C:cytoplasm"/>
    <property type="evidence" value="ECO:0007669"/>
    <property type="project" value="TreeGrafter"/>
</dbReference>
<feature type="compositionally biased region" description="Polar residues" evidence="3">
    <location>
        <begin position="226"/>
        <end position="248"/>
    </location>
</feature>
<feature type="compositionally biased region" description="Gly residues" evidence="3">
    <location>
        <begin position="51"/>
        <end position="61"/>
    </location>
</feature>
<evidence type="ECO:0000256" key="3">
    <source>
        <dbReference type="SAM" id="MobiDB-lite"/>
    </source>
</evidence>
<keyword evidence="5" id="KW-1185">Reference proteome</keyword>
<evidence type="ECO:0000313" key="5">
    <source>
        <dbReference type="Proteomes" id="UP000812966"/>
    </source>
</evidence>